<dbReference type="Proteomes" id="UP001372338">
    <property type="component" value="Unassembled WGS sequence"/>
</dbReference>
<evidence type="ECO:0000313" key="2">
    <source>
        <dbReference type="EMBL" id="KAK7244822.1"/>
    </source>
</evidence>
<comment type="caution">
    <text evidence="2">The sequence shown here is derived from an EMBL/GenBank/DDBJ whole genome shotgun (WGS) entry which is preliminary data.</text>
</comment>
<feature type="region of interest" description="Disordered" evidence="1">
    <location>
        <begin position="1"/>
        <end position="61"/>
    </location>
</feature>
<organism evidence="2 3">
    <name type="scientific">Crotalaria pallida</name>
    <name type="common">Smooth rattlebox</name>
    <name type="synonym">Crotalaria striata</name>
    <dbReference type="NCBI Taxonomy" id="3830"/>
    <lineage>
        <taxon>Eukaryota</taxon>
        <taxon>Viridiplantae</taxon>
        <taxon>Streptophyta</taxon>
        <taxon>Embryophyta</taxon>
        <taxon>Tracheophyta</taxon>
        <taxon>Spermatophyta</taxon>
        <taxon>Magnoliopsida</taxon>
        <taxon>eudicotyledons</taxon>
        <taxon>Gunneridae</taxon>
        <taxon>Pentapetalae</taxon>
        <taxon>rosids</taxon>
        <taxon>fabids</taxon>
        <taxon>Fabales</taxon>
        <taxon>Fabaceae</taxon>
        <taxon>Papilionoideae</taxon>
        <taxon>50 kb inversion clade</taxon>
        <taxon>genistoids sensu lato</taxon>
        <taxon>core genistoids</taxon>
        <taxon>Crotalarieae</taxon>
        <taxon>Crotalaria</taxon>
    </lineage>
</organism>
<protein>
    <submittedName>
        <fullName evidence="2">Uncharacterized protein</fullName>
    </submittedName>
</protein>
<evidence type="ECO:0000256" key="1">
    <source>
        <dbReference type="SAM" id="MobiDB-lite"/>
    </source>
</evidence>
<evidence type="ECO:0000313" key="3">
    <source>
        <dbReference type="Proteomes" id="UP001372338"/>
    </source>
</evidence>
<accession>A0AAN9E7X6</accession>
<dbReference type="EMBL" id="JAYWIO010000008">
    <property type="protein sequence ID" value="KAK7244822.1"/>
    <property type="molecule type" value="Genomic_DNA"/>
</dbReference>
<gene>
    <name evidence="2" type="ORF">RIF29_39649</name>
</gene>
<keyword evidence="3" id="KW-1185">Reference proteome</keyword>
<feature type="compositionally biased region" description="Acidic residues" evidence="1">
    <location>
        <begin position="26"/>
        <end position="41"/>
    </location>
</feature>
<dbReference type="AlphaFoldDB" id="A0AAN9E7X6"/>
<proteinExistence type="predicted"/>
<name>A0AAN9E7X6_CROPI</name>
<sequence length="282" mass="32068">MAPSLPNVEPRNERGLVYTPLPQLETETDELDDDNLDDEDQPLSSISVESSPATTPTNNNPNSCYYSNEIFNVSAQTCEMAQDLLGFTVLVMLIFIPLYKHLGSPRENPFPPIFTINSMYISNFTIDTKGLGANWDAKFTVVNANVSSIYFRSIDFTLFYKQNPQDILSYASSYPFYLDQDEFVKLHLNFTTTGWEDKQLLVDNQLVEEIGKDRDKDGSLSFGMQMKVQAIYYGETWVSDVLMTPHCEDLKVLLLPGKDSGRLANPNRNFSVPIQWKPFSFF</sequence>
<reference evidence="2 3" key="1">
    <citation type="submission" date="2024-01" db="EMBL/GenBank/DDBJ databases">
        <title>The genomes of 5 underutilized Papilionoideae crops provide insights into root nodulation and disease resistanc.</title>
        <authorList>
            <person name="Yuan L."/>
        </authorList>
    </citation>
    <scope>NUCLEOTIDE SEQUENCE [LARGE SCALE GENOMIC DNA]</scope>
    <source>
        <strain evidence="2">ZHUSHIDOU_FW_LH</strain>
        <tissue evidence="2">Leaf</tissue>
    </source>
</reference>
<feature type="compositionally biased region" description="Low complexity" evidence="1">
    <location>
        <begin position="50"/>
        <end position="61"/>
    </location>
</feature>